<keyword evidence="2" id="KW-1185">Reference proteome</keyword>
<name>A0ACB8ZI21_ARCLA</name>
<dbReference type="EMBL" id="CM042056">
    <property type="protein sequence ID" value="KAI3697197.1"/>
    <property type="molecule type" value="Genomic_DNA"/>
</dbReference>
<proteinExistence type="predicted"/>
<reference evidence="2" key="1">
    <citation type="journal article" date="2022" name="Mol. Ecol. Resour.">
        <title>The genomes of chicory, endive, great burdock and yacon provide insights into Asteraceae palaeo-polyploidization history and plant inulin production.</title>
        <authorList>
            <person name="Fan W."/>
            <person name="Wang S."/>
            <person name="Wang H."/>
            <person name="Wang A."/>
            <person name="Jiang F."/>
            <person name="Liu H."/>
            <person name="Zhao H."/>
            <person name="Xu D."/>
            <person name="Zhang Y."/>
        </authorList>
    </citation>
    <scope>NUCLEOTIDE SEQUENCE [LARGE SCALE GENOMIC DNA]</scope>
    <source>
        <strain evidence="2">cv. Niubang</strain>
    </source>
</reference>
<comment type="caution">
    <text evidence="1">The sequence shown here is derived from an EMBL/GenBank/DDBJ whole genome shotgun (WGS) entry which is preliminary data.</text>
</comment>
<evidence type="ECO:0000313" key="2">
    <source>
        <dbReference type="Proteomes" id="UP001055879"/>
    </source>
</evidence>
<accession>A0ACB8ZI21</accession>
<evidence type="ECO:0000313" key="1">
    <source>
        <dbReference type="EMBL" id="KAI3697197.1"/>
    </source>
</evidence>
<sequence length="1212" mass="138327">MVVISEESSSSSTSTHDHTYDVFLSFRGFDTRHNFTDHLYKTLIETNLKTFLDDEEIETGEDLKPELETAIKASRASVIVLSKNYASSTWCLDELVLILKQHRTSNHIVVPIFYHVEPTDLRKQQSNFGEAMARHKQRMETETNAERRNIWVKKMELWNKALTEVADLKGKSAKGRKETELIEEIVTEIRRRSGVPLKLTLPLLIGMDYDIEFVSSWLRDGSSHAADILTIWGMGGIGKTSLAKYVFRLHGHEFQRSTFIADISSRCAEKSEGLLEMQKQLSGDISRTSSIKVHDESVCTSQIENVLALKKVFLVLDDVDSLKQLDALLGNKGFHPGTKVIITTKDASLTERCELFNPIVQPKHTKHLLEGLDEFGSLNLLSFHAFKCKGPEEGYEELSETLVKYCEGHPLALEVLGRSLRNRDVVEWEDRIERLKEEPDSRIKNVLQMSFDSLPSTDDKELFKHIACFFVGEDRESTEAILKACRIRTVLGIKNLIDRCLLWIGGDNKLMMHQLLQEMGRDVVRQESLEKPWKRSRLWCHEDSFKVLKQKKGTGKIKGLALDMRMLEKDKLFDLKTDALSKMDNLLLLQLNYVQLNGSYKNFPEGLRWLCMHGFPLEYMPPDLQLENLVVLDMSYSRLESFDMSYDTLQRLGKRQKSSGSCSKDKRLLRSLKVLNLSSCERLRSLGGFSEFPALERLLLSYCISLIEVCESIEQCDGLELIDLSYCNKVGKVLRTIGKLKKVKILKLDGCNLGEFPVDMWDDVELPEMLNGNNIGINSQTSSIIVEAIPRALWTFVINLPSSLVCLSLKDNNLTNKSFPKDLSSLSILKELNLDGNCIISLPNCVRSLPRLEKLSIQKCRSLKTLEHPPRTLKELIFGFGDDNKEGKVVFDREMSPIMLTTDRPLRFCIEGMLKVEDMEDVKEEVLRSLGWTNLDFPKIQPTKTGSKVQMTYEFGIFSTVYRGQEIPNWISDRREGSSISFTIPSSPNNLTGFNFCYVFMATKGYICVWDEIKINNITKKRTWIYNFPVYFEATGEDVILLSHWMFGKNEIEDGDQLTISILDNNVFGISKIRECGISLVYDDDDGKNKMEEEDVLGYYKSWNHIIGGDLSPFQTTTPGEYYLHRWHFFGINSIVNYVGMLLCVKLVLMVSTNFGVPTRSNPMDIFIGILCLELSPKTSECSWWGGAPKQYIYKGNIKSKVTKRSIFAGES</sequence>
<reference evidence="1 2" key="2">
    <citation type="journal article" date="2022" name="Mol. Ecol. Resour.">
        <title>The genomes of chicory, endive, great burdock and yacon provide insights into Asteraceae paleo-polyploidization history and plant inulin production.</title>
        <authorList>
            <person name="Fan W."/>
            <person name="Wang S."/>
            <person name="Wang H."/>
            <person name="Wang A."/>
            <person name="Jiang F."/>
            <person name="Liu H."/>
            <person name="Zhao H."/>
            <person name="Xu D."/>
            <person name="Zhang Y."/>
        </authorList>
    </citation>
    <scope>NUCLEOTIDE SEQUENCE [LARGE SCALE GENOMIC DNA]</scope>
    <source>
        <strain evidence="2">cv. Niubang</strain>
    </source>
</reference>
<organism evidence="1 2">
    <name type="scientific">Arctium lappa</name>
    <name type="common">Greater burdock</name>
    <name type="synonym">Lappa major</name>
    <dbReference type="NCBI Taxonomy" id="4217"/>
    <lineage>
        <taxon>Eukaryota</taxon>
        <taxon>Viridiplantae</taxon>
        <taxon>Streptophyta</taxon>
        <taxon>Embryophyta</taxon>
        <taxon>Tracheophyta</taxon>
        <taxon>Spermatophyta</taxon>
        <taxon>Magnoliopsida</taxon>
        <taxon>eudicotyledons</taxon>
        <taxon>Gunneridae</taxon>
        <taxon>Pentapetalae</taxon>
        <taxon>asterids</taxon>
        <taxon>campanulids</taxon>
        <taxon>Asterales</taxon>
        <taxon>Asteraceae</taxon>
        <taxon>Carduoideae</taxon>
        <taxon>Cardueae</taxon>
        <taxon>Arctiinae</taxon>
        <taxon>Arctium</taxon>
    </lineage>
</organism>
<gene>
    <name evidence="1" type="ORF">L6452_30036</name>
</gene>
<protein>
    <submittedName>
        <fullName evidence="1">Uncharacterized protein</fullName>
    </submittedName>
</protein>
<dbReference type="Proteomes" id="UP001055879">
    <property type="component" value="Linkage Group LG10"/>
</dbReference>